<sequence length="260" mass="28475">MQAKEEEDQKRLVQQDQVLVLLQHQLNHNQAERDEFIVKGSSTHIVNELFKFVVFLNEKKASAIDVAGATRRGIEIYVAANVSSATKKRRGIGVAANVSSATGRGRGIGVTANVSSATRRGIVVVVAAVDATRRGRRIGVIVTVVVGAIRRERGTDVAANVPGATKRGRGTPFKKPRMVGMKILHTQSSFKIHNPRMPTNSSILIGNLGHHKPRSNLKWKGKTTITKHGLQEMRENKIMKTRSNAAKVNHLSQTNSPTFQ</sequence>
<dbReference type="Gramene" id="PGSC0003DMT400088030">
    <property type="protein sequence ID" value="PGSC0003DMT400088030"/>
    <property type="gene ID" value="PGSC0003DMG400037601"/>
</dbReference>
<reference evidence="1" key="2">
    <citation type="submission" date="2015-06" db="UniProtKB">
        <authorList>
            <consortium name="EnsemblPlants"/>
        </authorList>
    </citation>
    <scope>IDENTIFICATION</scope>
    <source>
        <strain evidence="1">DM1-3 516 R44</strain>
    </source>
</reference>
<dbReference type="InParanoid" id="M1DF32"/>
<name>M1DF32_SOLTU</name>
<dbReference type="EnsemblPlants" id="PGSC0003DMT400088030">
    <property type="protein sequence ID" value="PGSC0003DMT400088030"/>
    <property type="gene ID" value="PGSC0003DMG400037601"/>
</dbReference>
<organism evidence="1 2">
    <name type="scientific">Solanum tuberosum</name>
    <name type="common">Potato</name>
    <dbReference type="NCBI Taxonomy" id="4113"/>
    <lineage>
        <taxon>Eukaryota</taxon>
        <taxon>Viridiplantae</taxon>
        <taxon>Streptophyta</taxon>
        <taxon>Embryophyta</taxon>
        <taxon>Tracheophyta</taxon>
        <taxon>Spermatophyta</taxon>
        <taxon>Magnoliopsida</taxon>
        <taxon>eudicotyledons</taxon>
        <taxon>Gunneridae</taxon>
        <taxon>Pentapetalae</taxon>
        <taxon>asterids</taxon>
        <taxon>lamiids</taxon>
        <taxon>Solanales</taxon>
        <taxon>Solanaceae</taxon>
        <taxon>Solanoideae</taxon>
        <taxon>Solaneae</taxon>
        <taxon>Solanum</taxon>
    </lineage>
</organism>
<dbReference type="PaxDb" id="4113-PGSC0003DMT400088030"/>
<dbReference type="HOGENOM" id="CLU_1071218_0_0_1"/>
<dbReference type="Proteomes" id="UP000011115">
    <property type="component" value="Unassembled WGS sequence"/>
</dbReference>
<protein>
    <submittedName>
        <fullName evidence="1">GI15579</fullName>
    </submittedName>
</protein>
<keyword evidence="2" id="KW-1185">Reference proteome</keyword>
<proteinExistence type="predicted"/>
<evidence type="ECO:0000313" key="1">
    <source>
        <dbReference type="EnsemblPlants" id="PGSC0003DMT400088030"/>
    </source>
</evidence>
<dbReference type="AlphaFoldDB" id="M1DF32"/>
<accession>M1DF32</accession>
<reference evidence="2" key="1">
    <citation type="journal article" date="2011" name="Nature">
        <title>Genome sequence and analysis of the tuber crop potato.</title>
        <authorList>
            <consortium name="The Potato Genome Sequencing Consortium"/>
        </authorList>
    </citation>
    <scope>NUCLEOTIDE SEQUENCE [LARGE SCALE GENOMIC DNA]</scope>
    <source>
        <strain evidence="2">cv. DM1-3 516 R44</strain>
    </source>
</reference>
<evidence type="ECO:0000313" key="2">
    <source>
        <dbReference type="Proteomes" id="UP000011115"/>
    </source>
</evidence>